<dbReference type="OrthoDB" id="4326688at2759"/>
<evidence type="ECO:0000313" key="2">
    <source>
        <dbReference type="Proteomes" id="UP001149074"/>
    </source>
</evidence>
<evidence type="ECO:0000313" key="1">
    <source>
        <dbReference type="EMBL" id="KAJ5089091.1"/>
    </source>
</evidence>
<keyword evidence="2" id="KW-1185">Reference proteome</keyword>
<dbReference type="RefSeq" id="XP_056471073.1">
    <property type="nucleotide sequence ID" value="XM_056620267.1"/>
</dbReference>
<sequence>MPPRGHADVRLYTGPNPYAPYTRYPKQNPPITDYKKIPPELDWNSHDNDIPEHDIERHIQRCKDRIDDGIMPDWWKHRLVRYEYWLKVKNAMLASEPMGLSEDTVTRLKSLQAIRTHLATDGDPQQQIPNVDAIMAHYRSGQLAWKDGHVSYWSNGTSMGQGQVPFDWNDVDLALSQHGPADKGFWIEGMSGPGPSMQKAQTMPVAPRGRDHLHNIDCTVSLPGNTQGDAGTLTLSFLDDTGSTHPEISEAELYDLCWMGLTQASYVGVIIFDAARNTHIEPLFLIDITLRDANNYEYTRWCRSFCLVRRGQVPLGWARTSGNWLRHLVFTATAPDGNGTLWLSRLKTGITNELPRVDNAYVSARGPDYQTYGLPAGQFPAWLGALATYVPPGSVAGLPPPPLPPLHRIMTKKRIKASAGPKMAWGGAGGGA</sequence>
<dbReference type="EMBL" id="JAPQKI010000009">
    <property type="protein sequence ID" value="KAJ5089091.1"/>
    <property type="molecule type" value="Genomic_DNA"/>
</dbReference>
<reference evidence="1" key="1">
    <citation type="submission" date="2022-11" db="EMBL/GenBank/DDBJ databases">
        <authorList>
            <person name="Petersen C."/>
        </authorList>
    </citation>
    <scope>NUCLEOTIDE SEQUENCE</scope>
    <source>
        <strain evidence="1">IBT 30761</strain>
    </source>
</reference>
<dbReference type="Proteomes" id="UP001149074">
    <property type="component" value="Unassembled WGS sequence"/>
</dbReference>
<proteinExistence type="predicted"/>
<comment type="caution">
    <text evidence="1">The sequence shown here is derived from an EMBL/GenBank/DDBJ whole genome shotgun (WGS) entry which is preliminary data.</text>
</comment>
<reference evidence="1" key="2">
    <citation type="journal article" date="2023" name="IMA Fungus">
        <title>Comparative genomic study of the Penicillium genus elucidates a diverse pangenome and 15 lateral gene transfer events.</title>
        <authorList>
            <person name="Petersen C."/>
            <person name="Sorensen T."/>
            <person name="Nielsen M.R."/>
            <person name="Sondergaard T.E."/>
            <person name="Sorensen J.L."/>
            <person name="Fitzpatrick D.A."/>
            <person name="Frisvad J.C."/>
            <person name="Nielsen K.L."/>
        </authorList>
    </citation>
    <scope>NUCLEOTIDE SEQUENCE</scope>
    <source>
        <strain evidence="1">IBT 30761</strain>
    </source>
</reference>
<gene>
    <name evidence="1" type="ORF">N7532_007775</name>
</gene>
<name>A0A9W9EWC7_9EURO</name>
<organism evidence="1 2">
    <name type="scientific">Penicillium argentinense</name>
    <dbReference type="NCBI Taxonomy" id="1131581"/>
    <lineage>
        <taxon>Eukaryota</taxon>
        <taxon>Fungi</taxon>
        <taxon>Dikarya</taxon>
        <taxon>Ascomycota</taxon>
        <taxon>Pezizomycotina</taxon>
        <taxon>Eurotiomycetes</taxon>
        <taxon>Eurotiomycetidae</taxon>
        <taxon>Eurotiales</taxon>
        <taxon>Aspergillaceae</taxon>
        <taxon>Penicillium</taxon>
    </lineage>
</organism>
<accession>A0A9W9EWC7</accession>
<protein>
    <submittedName>
        <fullName evidence="1">Uncharacterized protein</fullName>
    </submittedName>
</protein>
<dbReference type="GeneID" id="81359246"/>
<dbReference type="AlphaFoldDB" id="A0A9W9EWC7"/>